<dbReference type="Proteomes" id="UP000588586">
    <property type="component" value="Unassembled WGS sequence"/>
</dbReference>
<evidence type="ECO:0000259" key="1">
    <source>
        <dbReference type="Pfam" id="PF16976"/>
    </source>
</evidence>
<evidence type="ECO:0000313" key="3">
    <source>
        <dbReference type="Proteomes" id="UP000588586"/>
    </source>
</evidence>
<keyword evidence="3" id="KW-1185">Reference proteome</keyword>
<feature type="domain" description="Flp pilus assembly protein RcpC/CpaB" evidence="1">
    <location>
        <begin position="117"/>
        <end position="243"/>
    </location>
</feature>
<accession>A0A849HIC9</accession>
<reference evidence="2 3" key="1">
    <citation type="submission" date="2020-04" db="EMBL/GenBank/DDBJ databases">
        <title>Knoellia sp. isolate from air conditioner.</title>
        <authorList>
            <person name="Chea S."/>
            <person name="Kim D.-U."/>
        </authorList>
    </citation>
    <scope>NUCLEOTIDE SEQUENCE [LARGE SCALE GENOMIC DNA]</scope>
    <source>
        <strain evidence="2 3">DB2414S</strain>
    </source>
</reference>
<dbReference type="RefSeq" id="WP_171243448.1">
    <property type="nucleotide sequence ID" value="NZ_JABEPQ010000002.1"/>
</dbReference>
<dbReference type="Pfam" id="PF16976">
    <property type="entry name" value="RcpC"/>
    <property type="match status" value="1"/>
</dbReference>
<proteinExistence type="predicted"/>
<dbReference type="AlphaFoldDB" id="A0A849HIC9"/>
<evidence type="ECO:0000313" key="2">
    <source>
        <dbReference type="EMBL" id="NNM46334.1"/>
    </source>
</evidence>
<organism evidence="2 3">
    <name type="scientific">Knoellia koreensis</name>
    <dbReference type="NCBI Taxonomy" id="2730921"/>
    <lineage>
        <taxon>Bacteria</taxon>
        <taxon>Bacillati</taxon>
        <taxon>Actinomycetota</taxon>
        <taxon>Actinomycetes</taxon>
        <taxon>Micrococcales</taxon>
        <taxon>Intrasporangiaceae</taxon>
        <taxon>Knoellia</taxon>
    </lineage>
</organism>
<protein>
    <submittedName>
        <fullName evidence="2">Flp pilus assembly protein CpaB</fullName>
    </submittedName>
</protein>
<sequence>MGRRIIAIFAAALIALVGVVAVFLYARGADSRAVAANQPTTVYVSTAMVPTSTTLKDAVRSGLIVRTQVPAKAAPVGVLTNVDTKNENLLALTDIAPGEYLQASRFGTTPTGAKAIEVPQGMIAISVSLSDPAHVGSFVTPGSRIAIYDTYQIKSIGDDSKSKALNAAGISGTSMIMDDVLVIGMGDAALTPGAPVATVADSEAKPAANTGAPAFLVTVAVKPQDSVKLVHAIQKGNLYAGLRSSDLKMGTVTRVDDTNLVDLRGVLK</sequence>
<comment type="caution">
    <text evidence="2">The sequence shown here is derived from an EMBL/GenBank/DDBJ whole genome shotgun (WGS) entry which is preliminary data.</text>
</comment>
<gene>
    <name evidence="2" type="ORF">HJG52_09985</name>
</gene>
<dbReference type="EMBL" id="JABEPQ010000002">
    <property type="protein sequence ID" value="NNM46334.1"/>
    <property type="molecule type" value="Genomic_DNA"/>
</dbReference>
<dbReference type="InterPro" id="IPR031571">
    <property type="entry name" value="RcpC_dom"/>
</dbReference>
<name>A0A849HIC9_9MICO</name>